<accession>A0A5J4VGK1</accession>
<comment type="caution">
    <text evidence="1">The sequence shown here is derived from an EMBL/GenBank/DDBJ whole genome shotgun (WGS) entry which is preliminary data.</text>
</comment>
<gene>
    <name evidence="1" type="ORF">EZS28_023009</name>
</gene>
<name>A0A5J4VGK1_9EUKA</name>
<dbReference type="AlphaFoldDB" id="A0A5J4VGK1"/>
<dbReference type="Proteomes" id="UP000324800">
    <property type="component" value="Unassembled WGS sequence"/>
</dbReference>
<evidence type="ECO:0008006" key="3">
    <source>
        <dbReference type="Google" id="ProtNLM"/>
    </source>
</evidence>
<protein>
    <recommendedName>
        <fullName evidence="3">Tyr recombinase domain-containing protein</fullName>
    </recommendedName>
</protein>
<evidence type="ECO:0000313" key="2">
    <source>
        <dbReference type="Proteomes" id="UP000324800"/>
    </source>
</evidence>
<evidence type="ECO:0000313" key="1">
    <source>
        <dbReference type="EMBL" id="KAA6381466.1"/>
    </source>
</evidence>
<sequence>MEKGKSMDNLNLQLLRGRTNAVRQINTLKEKDYSNEWPNTDVGQSPVVQAVAKKMNLDRTNHRKQQSICNFNQMFTFFSNKEIVNEKEIMRKSKAPIVAFSGARMTELAGVTRDGVKFNDEQMTVRMIIKKNMKLIPFDVPLKNTRVKPALIKQLNNGLIKNTVLNKSQKMFSETSKERKSFAQSVAVKSQDPFWTIMVLTSSLEVAQFDMQ</sequence>
<organism evidence="1 2">
    <name type="scientific">Streblomastix strix</name>
    <dbReference type="NCBI Taxonomy" id="222440"/>
    <lineage>
        <taxon>Eukaryota</taxon>
        <taxon>Metamonada</taxon>
        <taxon>Preaxostyla</taxon>
        <taxon>Oxymonadida</taxon>
        <taxon>Streblomastigidae</taxon>
        <taxon>Streblomastix</taxon>
    </lineage>
</organism>
<dbReference type="EMBL" id="SNRW01007310">
    <property type="protein sequence ID" value="KAA6381466.1"/>
    <property type="molecule type" value="Genomic_DNA"/>
</dbReference>
<reference evidence="1 2" key="1">
    <citation type="submission" date="2019-03" db="EMBL/GenBank/DDBJ databases">
        <title>Single cell metagenomics reveals metabolic interactions within the superorganism composed of flagellate Streblomastix strix and complex community of Bacteroidetes bacteria on its surface.</title>
        <authorList>
            <person name="Treitli S.C."/>
            <person name="Kolisko M."/>
            <person name="Husnik F."/>
            <person name="Keeling P."/>
            <person name="Hampl V."/>
        </authorList>
    </citation>
    <scope>NUCLEOTIDE SEQUENCE [LARGE SCALE GENOMIC DNA]</scope>
    <source>
        <strain evidence="1">ST1C</strain>
    </source>
</reference>
<proteinExistence type="predicted"/>